<dbReference type="RefSeq" id="WP_268047755.1">
    <property type="nucleotide sequence ID" value="NZ_JAPQES010000001.1"/>
</dbReference>
<reference evidence="1" key="1">
    <citation type="submission" date="2022-12" db="EMBL/GenBank/DDBJ databases">
        <authorList>
            <person name="Wang J."/>
        </authorList>
    </citation>
    <scope>NUCLEOTIDE SEQUENCE</scope>
    <source>
        <strain evidence="1">HY-42-06</strain>
    </source>
</reference>
<organism evidence="1 2">
    <name type="scientific">Clostridium ganghwense</name>
    <dbReference type="NCBI Taxonomy" id="312089"/>
    <lineage>
        <taxon>Bacteria</taxon>
        <taxon>Bacillati</taxon>
        <taxon>Bacillota</taxon>
        <taxon>Clostridia</taxon>
        <taxon>Eubacteriales</taxon>
        <taxon>Clostridiaceae</taxon>
        <taxon>Clostridium</taxon>
    </lineage>
</organism>
<comment type="caution">
    <text evidence="1">The sequence shown here is derived from an EMBL/GenBank/DDBJ whole genome shotgun (WGS) entry which is preliminary data.</text>
</comment>
<name>A0ABT4CK36_9CLOT</name>
<dbReference type="Proteomes" id="UP001079657">
    <property type="component" value="Unassembled WGS sequence"/>
</dbReference>
<protein>
    <recommendedName>
        <fullName evidence="3">Rho termination factor N-terminal domain-containing protein</fullName>
    </recommendedName>
</protein>
<gene>
    <name evidence="1" type="ORF">OXH55_01940</name>
</gene>
<evidence type="ECO:0000313" key="1">
    <source>
        <dbReference type="EMBL" id="MCY6369407.1"/>
    </source>
</evidence>
<sequence>MSNFRMNTAECLKFISNIMEHLTDDQYRNILKGKGKLVYKEIKNKNNKISIEATENNEKMKEVSNKLLGLNSREEADQLLNKLKLKKCDLIKIAEQLGIHLLKKDTKSEMIQKIIEFAVGVRLRKKAIEETELKIKHKL</sequence>
<keyword evidence="2" id="KW-1185">Reference proteome</keyword>
<accession>A0ABT4CK36</accession>
<proteinExistence type="predicted"/>
<evidence type="ECO:0008006" key="3">
    <source>
        <dbReference type="Google" id="ProtNLM"/>
    </source>
</evidence>
<evidence type="ECO:0000313" key="2">
    <source>
        <dbReference type="Proteomes" id="UP001079657"/>
    </source>
</evidence>
<dbReference type="EMBL" id="JAPQES010000001">
    <property type="protein sequence ID" value="MCY6369407.1"/>
    <property type="molecule type" value="Genomic_DNA"/>
</dbReference>